<sequence length="308" mass="34523">MRLPNELILDMVEHMDVRTLKAFMATNKELCGFIKDHEHSISKARAAIFPLPPLGNVLSSATPERNVLLQNTFSLLHELEIRELRIDYLIQKHPEFFNLASPPGLPPLTMEQQGRLGPLIKRALLQCDAMADIAANAPCKPIGEEYYSLITSGVWSVSPLPRGLRNMDPFTNVHARPGQVAYIDSLPLADVAVLLFLINMLGFGFSQAKKFDGSDPTINERITVFEECVLRHGSWFVWAHVSDRATMREMAGHMLRAGLTELTEWETGAEGVLQGLKMTLVERFRQLARAPGDRVVLKMLKVVKELVC</sequence>
<evidence type="ECO:0000313" key="2">
    <source>
        <dbReference type="Proteomes" id="UP001295740"/>
    </source>
</evidence>
<proteinExistence type="predicted"/>
<dbReference type="AlphaFoldDB" id="A0AAI8YPW6"/>
<organism evidence="1 2">
    <name type="scientific">Anthostomella pinea</name>
    <dbReference type="NCBI Taxonomy" id="933095"/>
    <lineage>
        <taxon>Eukaryota</taxon>
        <taxon>Fungi</taxon>
        <taxon>Dikarya</taxon>
        <taxon>Ascomycota</taxon>
        <taxon>Pezizomycotina</taxon>
        <taxon>Sordariomycetes</taxon>
        <taxon>Xylariomycetidae</taxon>
        <taxon>Xylariales</taxon>
        <taxon>Xylariaceae</taxon>
        <taxon>Anthostomella</taxon>
    </lineage>
</organism>
<dbReference type="EMBL" id="CAUWAG010000020">
    <property type="protein sequence ID" value="CAJ2512783.1"/>
    <property type="molecule type" value="Genomic_DNA"/>
</dbReference>
<dbReference type="Proteomes" id="UP001295740">
    <property type="component" value="Unassembled WGS sequence"/>
</dbReference>
<gene>
    <name evidence="1" type="ORF">KHLLAP_LOCUS13251</name>
</gene>
<evidence type="ECO:0000313" key="1">
    <source>
        <dbReference type="EMBL" id="CAJ2512783.1"/>
    </source>
</evidence>
<name>A0AAI8YPW6_9PEZI</name>
<protein>
    <submittedName>
        <fullName evidence="1">Uu.00g009020.m01.CDS01</fullName>
    </submittedName>
</protein>
<accession>A0AAI8YPW6</accession>
<keyword evidence="2" id="KW-1185">Reference proteome</keyword>
<comment type="caution">
    <text evidence="1">The sequence shown here is derived from an EMBL/GenBank/DDBJ whole genome shotgun (WGS) entry which is preliminary data.</text>
</comment>
<reference evidence="1" key="1">
    <citation type="submission" date="2023-10" db="EMBL/GenBank/DDBJ databases">
        <authorList>
            <person name="Hackl T."/>
        </authorList>
    </citation>
    <scope>NUCLEOTIDE SEQUENCE</scope>
</reference>